<dbReference type="AlphaFoldDB" id="H8MXU7"/>
<accession>H8MXU7</accession>
<sequence>MEADGNHHTNTYGVLHEFELEGTLDAVPETTTMPLTLTGTYRVKDSGNTFSEYEDYRCDVSRAFTAVRVVK</sequence>
<dbReference type="Proteomes" id="UP000007587">
    <property type="component" value="Chromosome"/>
</dbReference>
<dbReference type="InParanoid" id="H8MXU7"/>
<name>H8MXU7_CORCM</name>
<dbReference type="HOGENOM" id="CLU_2733146_0_0_7"/>
<reference evidence="2" key="2">
    <citation type="submission" date="2012-03" db="EMBL/GenBank/DDBJ databases">
        <title>Genome sequence of the fruiting myxobacterium Corallococcus coralloides DSM 2259.</title>
        <authorList>
            <person name="Huntley S."/>
            <person name="Zhang Y."/>
            <person name="Treuner-Lange A."/>
            <person name="Sensen C.W."/>
            <person name="Sogaard-Andersen L."/>
        </authorList>
    </citation>
    <scope>NUCLEOTIDE SEQUENCE [LARGE SCALE GENOMIC DNA]</scope>
    <source>
        <strain evidence="2">ATCC 25202 / DSM 2259 / NBRC 100086 / M2</strain>
    </source>
</reference>
<organism evidence="1 2">
    <name type="scientific">Corallococcus coralloides (strain ATCC 25202 / DSM 2259 / NBRC 100086 / M2)</name>
    <name type="common">Myxococcus coralloides</name>
    <dbReference type="NCBI Taxonomy" id="1144275"/>
    <lineage>
        <taxon>Bacteria</taxon>
        <taxon>Pseudomonadati</taxon>
        <taxon>Myxococcota</taxon>
        <taxon>Myxococcia</taxon>
        <taxon>Myxococcales</taxon>
        <taxon>Cystobacterineae</taxon>
        <taxon>Myxococcaceae</taxon>
        <taxon>Corallococcus</taxon>
    </lineage>
</organism>
<proteinExistence type="predicted"/>
<dbReference type="OrthoDB" id="240893at68525"/>
<gene>
    <name evidence="1" type="ordered locus">COCOR_06715</name>
</gene>
<protein>
    <submittedName>
        <fullName evidence="1">Uncharacterized protein</fullName>
    </submittedName>
</protein>
<evidence type="ECO:0000313" key="1">
    <source>
        <dbReference type="EMBL" id="AFE07086.1"/>
    </source>
</evidence>
<dbReference type="KEGG" id="ccx:COCOR_06715"/>
<reference evidence="1 2" key="1">
    <citation type="journal article" date="2012" name="J. Bacteriol.">
        <title>Complete Genome Sequence of the Fruiting Myxobacterium Corallococcus coralloides DSM 2259.</title>
        <authorList>
            <person name="Huntley S."/>
            <person name="Zhang Y."/>
            <person name="Treuner-Lange A."/>
            <person name="Kneip S."/>
            <person name="Sensen C.W."/>
            <person name="Sogaard-Andersen L."/>
        </authorList>
    </citation>
    <scope>NUCLEOTIDE SEQUENCE [LARGE SCALE GENOMIC DNA]</scope>
    <source>
        <strain evidence="2">ATCC 25202 / DSM 2259 / NBRC 100086 / M2</strain>
    </source>
</reference>
<dbReference type="STRING" id="1144275.COCOR_06715"/>
<keyword evidence="2" id="KW-1185">Reference proteome</keyword>
<dbReference type="EMBL" id="CP003389">
    <property type="protein sequence ID" value="AFE07086.1"/>
    <property type="molecule type" value="Genomic_DNA"/>
</dbReference>
<dbReference type="RefSeq" id="WP_014399501.1">
    <property type="nucleotide sequence ID" value="NC_017030.1"/>
</dbReference>
<evidence type="ECO:0000313" key="2">
    <source>
        <dbReference type="Proteomes" id="UP000007587"/>
    </source>
</evidence>